<sequence length="339" mass="36455">MPSICCLNFSFRPRTAPNQPPNHPLNQPPNDQQTATAAPPEHAQPMPSPVEEHAEILPAQPQSSVVDGRLGHMYGLNLHVSEALKSQDLCDQIQGVHAGAWFEFGDKGLIKARYDAKENEIVMFRGPCAVTLKLSPDKTHVTGLIGQPAVSQAELEQFDIDGILNWNALRIAIGRVAPTCLDEPQPESSRAVRPDDPDSPQLGGRSASNFNWQPPVAGPSSAQRAVPDSGPGAHIVSLAQPLPVEQVIAAPALRNRAVTRNVLVVDEPSARAGHTIFGWFNLDKNALCVLDGPELNRSLFNLNKAGDRVVSITTDLPPLAGIPRLENLGIIYRGVCPSS</sequence>
<gene>
    <name evidence="2" type="ORF">GHT07_08430</name>
</gene>
<evidence type="ECO:0000313" key="2">
    <source>
        <dbReference type="EMBL" id="MRD47304.1"/>
    </source>
</evidence>
<keyword evidence="3" id="KW-1185">Reference proteome</keyword>
<protein>
    <submittedName>
        <fullName evidence="2">Uncharacterized protein</fullName>
    </submittedName>
</protein>
<name>A0A844AT77_9BURK</name>
<dbReference type="AlphaFoldDB" id="A0A844AT77"/>
<dbReference type="Proteomes" id="UP000487350">
    <property type="component" value="Unassembled WGS sequence"/>
</dbReference>
<evidence type="ECO:0000313" key="3">
    <source>
        <dbReference type="Proteomes" id="UP000487350"/>
    </source>
</evidence>
<feature type="region of interest" description="Disordered" evidence="1">
    <location>
        <begin position="11"/>
        <end position="50"/>
    </location>
</feature>
<feature type="compositionally biased region" description="Pro residues" evidence="1">
    <location>
        <begin position="18"/>
        <end position="27"/>
    </location>
</feature>
<dbReference type="EMBL" id="WJBU01000007">
    <property type="protein sequence ID" value="MRD47304.1"/>
    <property type="molecule type" value="Genomic_DNA"/>
</dbReference>
<feature type="region of interest" description="Disordered" evidence="1">
    <location>
        <begin position="182"/>
        <end position="232"/>
    </location>
</feature>
<comment type="caution">
    <text evidence="2">The sequence shown here is derived from an EMBL/GenBank/DDBJ whole genome shotgun (WGS) entry which is preliminary data.</text>
</comment>
<reference evidence="2 3" key="1">
    <citation type="submission" date="2019-11" db="EMBL/GenBank/DDBJ databases">
        <title>Caenimonas koreensis gen. nov., sp. nov., isolated from activated sludge.</title>
        <authorList>
            <person name="Seung H.R."/>
        </authorList>
    </citation>
    <scope>NUCLEOTIDE SEQUENCE [LARGE SCALE GENOMIC DNA]</scope>
    <source>
        <strain evidence="2 3">EMB320</strain>
    </source>
</reference>
<organism evidence="2 3">
    <name type="scientific">Caenimonas koreensis DSM 17982</name>
    <dbReference type="NCBI Taxonomy" id="1121255"/>
    <lineage>
        <taxon>Bacteria</taxon>
        <taxon>Pseudomonadati</taxon>
        <taxon>Pseudomonadota</taxon>
        <taxon>Betaproteobacteria</taxon>
        <taxon>Burkholderiales</taxon>
        <taxon>Comamonadaceae</taxon>
        <taxon>Caenimonas</taxon>
    </lineage>
</organism>
<evidence type="ECO:0000256" key="1">
    <source>
        <dbReference type="SAM" id="MobiDB-lite"/>
    </source>
</evidence>
<proteinExistence type="predicted"/>
<dbReference type="RefSeq" id="WP_153584646.1">
    <property type="nucleotide sequence ID" value="NZ_WJBU01000007.1"/>
</dbReference>
<accession>A0A844AT77</accession>